<gene>
    <name evidence="1" type="ORF">L2E82_01602</name>
</gene>
<organism evidence="1 2">
    <name type="scientific">Cichorium intybus</name>
    <name type="common">Chicory</name>
    <dbReference type="NCBI Taxonomy" id="13427"/>
    <lineage>
        <taxon>Eukaryota</taxon>
        <taxon>Viridiplantae</taxon>
        <taxon>Streptophyta</taxon>
        <taxon>Embryophyta</taxon>
        <taxon>Tracheophyta</taxon>
        <taxon>Spermatophyta</taxon>
        <taxon>Magnoliopsida</taxon>
        <taxon>eudicotyledons</taxon>
        <taxon>Gunneridae</taxon>
        <taxon>Pentapetalae</taxon>
        <taxon>asterids</taxon>
        <taxon>campanulids</taxon>
        <taxon>Asterales</taxon>
        <taxon>Asteraceae</taxon>
        <taxon>Cichorioideae</taxon>
        <taxon>Cichorieae</taxon>
        <taxon>Cichoriinae</taxon>
        <taxon>Cichorium</taxon>
    </lineage>
</organism>
<protein>
    <submittedName>
        <fullName evidence="1">Uncharacterized protein</fullName>
    </submittedName>
</protein>
<dbReference type="Proteomes" id="UP001055811">
    <property type="component" value="Linkage Group LG01"/>
</dbReference>
<proteinExistence type="predicted"/>
<reference evidence="1 2" key="2">
    <citation type="journal article" date="2022" name="Mol. Ecol. Resour.">
        <title>The genomes of chicory, endive, great burdock and yacon provide insights into Asteraceae paleo-polyploidization history and plant inulin production.</title>
        <authorList>
            <person name="Fan W."/>
            <person name="Wang S."/>
            <person name="Wang H."/>
            <person name="Wang A."/>
            <person name="Jiang F."/>
            <person name="Liu H."/>
            <person name="Zhao H."/>
            <person name="Xu D."/>
            <person name="Zhang Y."/>
        </authorList>
    </citation>
    <scope>NUCLEOTIDE SEQUENCE [LARGE SCALE GENOMIC DNA]</scope>
    <source>
        <strain evidence="2">cv. Punajuju</strain>
        <tissue evidence="1">Leaves</tissue>
    </source>
</reference>
<comment type="caution">
    <text evidence="1">The sequence shown here is derived from an EMBL/GenBank/DDBJ whole genome shotgun (WGS) entry which is preliminary data.</text>
</comment>
<accession>A0ACB9GZG2</accession>
<sequence>MPSSTPSMSPPLCFSLPAFSIEQRRVQIDPETIKIMRKAVVDLIPRTEIYGVCVCICEIKTGIESPSGLEGHLTAILLSIPSLHPRPESTIIAILNISKRNSSGISDVYDQCIFAFRSMDDNAIAGNLDPLKKYVLTTKGYICFRLLGSPSKYAIAGKLDP</sequence>
<evidence type="ECO:0000313" key="2">
    <source>
        <dbReference type="Proteomes" id="UP001055811"/>
    </source>
</evidence>
<name>A0ACB9GZG2_CICIN</name>
<evidence type="ECO:0000313" key="1">
    <source>
        <dbReference type="EMBL" id="KAI3788824.1"/>
    </source>
</evidence>
<dbReference type="EMBL" id="CM042009">
    <property type="protein sequence ID" value="KAI3788824.1"/>
    <property type="molecule type" value="Genomic_DNA"/>
</dbReference>
<keyword evidence="2" id="KW-1185">Reference proteome</keyword>
<reference evidence="2" key="1">
    <citation type="journal article" date="2022" name="Mol. Ecol. Resour.">
        <title>The genomes of chicory, endive, great burdock and yacon provide insights into Asteraceae palaeo-polyploidization history and plant inulin production.</title>
        <authorList>
            <person name="Fan W."/>
            <person name="Wang S."/>
            <person name="Wang H."/>
            <person name="Wang A."/>
            <person name="Jiang F."/>
            <person name="Liu H."/>
            <person name="Zhao H."/>
            <person name="Xu D."/>
            <person name="Zhang Y."/>
        </authorList>
    </citation>
    <scope>NUCLEOTIDE SEQUENCE [LARGE SCALE GENOMIC DNA]</scope>
    <source>
        <strain evidence="2">cv. Punajuju</strain>
    </source>
</reference>